<dbReference type="Gene3D" id="3.40.50.2000">
    <property type="entry name" value="Glycogen Phosphorylase B"/>
    <property type="match status" value="1"/>
</dbReference>
<name>A0A2A7B2I8_9FIRM</name>
<accession>A0A2A7B2I8</accession>
<dbReference type="PANTHER" id="PTHR43025:SF3">
    <property type="entry name" value="MONOGALACTOSYLDIACYLGLYCEROL SYNTHASE 1, CHLOROPLASTIC"/>
    <property type="match status" value="1"/>
</dbReference>
<dbReference type="InterPro" id="IPR009695">
    <property type="entry name" value="Diacylglyc_glucosyltr_N"/>
</dbReference>
<dbReference type="GO" id="GO:0016020">
    <property type="term" value="C:membrane"/>
    <property type="evidence" value="ECO:0007669"/>
    <property type="project" value="GOC"/>
</dbReference>
<comment type="caution">
    <text evidence="6">The sequence shown here is derived from an EMBL/GenBank/DDBJ whole genome shotgun (WGS) entry which is preliminary data.</text>
</comment>
<dbReference type="Pfam" id="PF06925">
    <property type="entry name" value="MGDG_synth"/>
    <property type="match status" value="1"/>
</dbReference>
<dbReference type="Pfam" id="PF00534">
    <property type="entry name" value="Glycos_transf_1"/>
    <property type="match status" value="1"/>
</dbReference>
<dbReference type="SUPFAM" id="SSF53756">
    <property type="entry name" value="UDP-Glycosyltransferase/glycogen phosphorylase"/>
    <property type="match status" value="1"/>
</dbReference>
<feature type="domain" description="Diacylglycerol glucosyltransferase N-terminal" evidence="5">
    <location>
        <begin position="14"/>
        <end position="181"/>
    </location>
</feature>
<reference evidence="6 7" key="1">
    <citation type="journal article" date="2017" name="Front. Microbiol.">
        <title>New Insights into the Diversity of the Genus Faecalibacterium.</title>
        <authorList>
            <person name="Benevides L."/>
            <person name="Burman S."/>
            <person name="Martin R."/>
            <person name="Robert V."/>
            <person name="Thomas M."/>
            <person name="Miquel S."/>
            <person name="Chain F."/>
            <person name="Sokol H."/>
            <person name="Bermudez-Humaran L.G."/>
            <person name="Morrison M."/>
            <person name="Langella P."/>
            <person name="Azevedo V.A."/>
            <person name="Chatel J.M."/>
            <person name="Soares S."/>
        </authorList>
    </citation>
    <scope>NUCLEOTIDE SEQUENCE [LARGE SCALE GENOMIC DNA]</scope>
    <source>
        <strain evidence="6 7">AHMP21</strain>
    </source>
</reference>
<dbReference type="GO" id="GO:0016758">
    <property type="term" value="F:hexosyltransferase activity"/>
    <property type="evidence" value="ECO:0007669"/>
    <property type="project" value="InterPro"/>
</dbReference>
<evidence type="ECO:0000313" key="7">
    <source>
        <dbReference type="Proteomes" id="UP000220904"/>
    </source>
</evidence>
<evidence type="ECO:0000256" key="3">
    <source>
        <dbReference type="ARBA" id="ARBA00022679"/>
    </source>
</evidence>
<dbReference type="AlphaFoldDB" id="A0A2A7B2I8"/>
<evidence type="ECO:0000256" key="2">
    <source>
        <dbReference type="ARBA" id="ARBA00022676"/>
    </source>
</evidence>
<evidence type="ECO:0000259" key="5">
    <source>
        <dbReference type="Pfam" id="PF06925"/>
    </source>
</evidence>
<keyword evidence="3" id="KW-0808">Transferase</keyword>
<dbReference type="InterPro" id="IPR001296">
    <property type="entry name" value="Glyco_trans_1"/>
</dbReference>
<evidence type="ECO:0000259" key="4">
    <source>
        <dbReference type="Pfam" id="PF00534"/>
    </source>
</evidence>
<organism evidence="6 7">
    <name type="scientific">Faecalibacterium prausnitzii</name>
    <dbReference type="NCBI Taxonomy" id="853"/>
    <lineage>
        <taxon>Bacteria</taxon>
        <taxon>Bacillati</taxon>
        <taxon>Bacillota</taxon>
        <taxon>Clostridia</taxon>
        <taxon>Eubacteriales</taxon>
        <taxon>Oscillospiraceae</taxon>
        <taxon>Faecalibacterium</taxon>
    </lineage>
</organism>
<gene>
    <name evidence="6" type="ORF">CHR60_13765</name>
</gene>
<evidence type="ECO:0000313" key="6">
    <source>
        <dbReference type="EMBL" id="PDX85541.1"/>
    </source>
</evidence>
<dbReference type="OrthoDB" id="9815663at2"/>
<keyword evidence="2" id="KW-0328">Glycosyltransferase</keyword>
<dbReference type="PANTHER" id="PTHR43025">
    <property type="entry name" value="MONOGALACTOSYLDIACYLGLYCEROL SYNTHASE"/>
    <property type="match status" value="1"/>
</dbReference>
<dbReference type="Proteomes" id="UP000220904">
    <property type="component" value="Unassembled WGS sequence"/>
</dbReference>
<evidence type="ECO:0000256" key="1">
    <source>
        <dbReference type="ARBA" id="ARBA00006962"/>
    </source>
</evidence>
<dbReference type="GO" id="GO:0009247">
    <property type="term" value="P:glycolipid biosynthetic process"/>
    <property type="evidence" value="ECO:0007669"/>
    <property type="project" value="InterPro"/>
</dbReference>
<protein>
    <submittedName>
        <fullName evidence="6">Polysaccharide biosynthesis protein</fullName>
    </submittedName>
</protein>
<dbReference type="RefSeq" id="WP_008978051.1">
    <property type="nucleotide sequence ID" value="NZ_NOUV01000020.1"/>
</dbReference>
<sequence length="372" mass="41200">MQTLILSCNTGAGHNSCAQAVQEAYHSRGEICNITDSLQFISEKASTFISNWHTRIYRHAPRLFDAGYQRAESHEDIFCEGTPIYKLLSSGAERMYQYIRSAGYDNIICTHVFPALALTEMRRQHPCLQLVTSHISTDYTCAPCTADSALDWYFIPSTSLLGEFEQCGLQPQKLIASGIPVRQQFYQRVSQEAGKANAGISPAHQHILMMCGSMGCGPMEEIISYLCPYLTTEQELSVVCGTNDDLRKKLQKRTEKYSQVHVLGTVNNVPQLMQASDLFLTKPGGLSTSEAMAAELPMVLIDAVAGCETHNLNFFLRNGMAVTANTPKAIADTTIKTLNAPVLLSKMRAAMRSQTECTAADKIYEWIYSHAK</sequence>
<feature type="domain" description="Glycosyl transferase family 1" evidence="4">
    <location>
        <begin position="238"/>
        <end position="352"/>
    </location>
</feature>
<comment type="similarity">
    <text evidence="1">Belongs to the glycosyltransferase 28 family.</text>
</comment>
<dbReference type="InterPro" id="IPR050519">
    <property type="entry name" value="Glycosyltransf_28_UgtP"/>
</dbReference>
<proteinExistence type="inferred from homology"/>
<dbReference type="EMBL" id="NOUV01000020">
    <property type="protein sequence ID" value="PDX85541.1"/>
    <property type="molecule type" value="Genomic_DNA"/>
</dbReference>